<evidence type="ECO:0000256" key="7">
    <source>
        <dbReference type="RuleBase" id="RU369099"/>
    </source>
</evidence>
<evidence type="ECO:0000256" key="3">
    <source>
        <dbReference type="ARBA" id="ARBA00022729"/>
    </source>
</evidence>
<dbReference type="PANTHER" id="PTHR15414">
    <property type="entry name" value="OS-9-RELATED"/>
    <property type="match status" value="1"/>
</dbReference>
<feature type="region of interest" description="Disordered" evidence="8">
    <location>
        <begin position="59"/>
        <end position="88"/>
    </location>
</feature>
<dbReference type="PROSITE" id="PS51914">
    <property type="entry name" value="MRH"/>
    <property type="match status" value="1"/>
</dbReference>
<dbReference type="InterPro" id="IPR012913">
    <property type="entry name" value="OS9-like_dom"/>
</dbReference>
<sequence length="499" mass="55571">MKNFWALPAVVRVALVLAAQHHSFSVNDDLLAYPQYQIDWSEEFVSEALAESKLQYRQRRSHENIVPEDTGSHVERYKPPAEPRDKNEAGDEMYHEEMMLDGQRFLCAIPDIATINDESGSHNDTLSKAEQEKELARANERGWELVSGMQGSCVYYTSGWWSYSFCYNGGVRQFHQLPAARGMPTWPPTEDPSTHGFSLGKYTGSDAKDDGVSTRSAPTRKGELVVKGDTRYLVQKLEGGTQCDLTGDERKVEVQFHCDPSVGLDHISLIKELATCTYLMVIKTPRLCNDVAFLPPQKDQPNDIVCQPILQPHEVADYEKDLSFVKESLRVSKEILEEANTAGKAPEPLHIVGEVIVGAHMIVPKDFKLQKSSIVGGKETIVATVAKSDGEELSKAELNKLGLKGPKDMEKLREKLNKMAGAKGWTLEVVDTPRGLEYRGIIDGDPEEDSKSGDKKPGDSKQLSDGQKKPTDDSQKAPADKDDPDETQGSQEEFYKEEL</sequence>
<keyword evidence="3 9" id="KW-0732">Signal</keyword>
<feature type="domain" description="MRH" evidence="10">
    <location>
        <begin position="151"/>
        <end position="290"/>
    </location>
</feature>
<reference evidence="11 12" key="1">
    <citation type="journal article" date="2016" name="Sci. Rep.">
        <title>Peltaster fructicola genome reveals evolution from an invasive phytopathogen to an ectophytic parasite.</title>
        <authorList>
            <person name="Xu C."/>
            <person name="Chen H."/>
            <person name="Gleason M.L."/>
            <person name="Xu J.R."/>
            <person name="Liu H."/>
            <person name="Zhang R."/>
            <person name="Sun G."/>
        </authorList>
    </citation>
    <scope>NUCLEOTIDE SEQUENCE [LARGE SCALE GENOMIC DNA]</scope>
    <source>
        <strain evidence="11 12">LNHT1506</strain>
    </source>
</reference>
<evidence type="ECO:0000256" key="2">
    <source>
        <dbReference type="ARBA" id="ARBA00009918"/>
    </source>
</evidence>
<feature type="region of interest" description="Disordered" evidence="8">
    <location>
        <begin position="186"/>
        <end position="220"/>
    </location>
</feature>
<evidence type="ECO:0000256" key="5">
    <source>
        <dbReference type="ARBA" id="ARBA00022824"/>
    </source>
</evidence>
<keyword evidence="6" id="KW-1015">Disulfide bond</keyword>
<feature type="compositionally biased region" description="Basic and acidic residues" evidence="8">
    <location>
        <begin position="449"/>
        <end position="459"/>
    </location>
</feature>
<name>A0A6H0XUS7_9PEZI</name>
<evidence type="ECO:0000256" key="4">
    <source>
        <dbReference type="ARBA" id="ARBA00022734"/>
    </source>
</evidence>
<feature type="compositionally biased region" description="Basic and acidic residues" evidence="8">
    <location>
        <begin position="466"/>
        <end position="481"/>
    </location>
</feature>
<feature type="compositionally biased region" description="Basic and acidic residues" evidence="8">
    <location>
        <begin position="61"/>
        <end position="88"/>
    </location>
</feature>
<gene>
    <name evidence="11" type="ORF">AMS68_003717</name>
</gene>
<accession>A0A6H0XUS7</accession>
<proteinExistence type="inferred from homology"/>
<comment type="function">
    <text evidence="7">Lectin involved in the quality control of the secretory pathway. As a member of the endoplasmic reticulum-associated degradation lumenal (ERAD-L) surveillance system, targets misfolded endoplasmic reticulum lumenal glycoproteins for degradation.</text>
</comment>
<evidence type="ECO:0000256" key="6">
    <source>
        <dbReference type="ARBA" id="ARBA00023157"/>
    </source>
</evidence>
<dbReference type="OrthoDB" id="448954at2759"/>
<dbReference type="InterPro" id="IPR045149">
    <property type="entry name" value="OS-9-like"/>
</dbReference>
<feature type="chain" id="PRO_5026002222" description="Endoplasmic reticulum lectin" evidence="9">
    <location>
        <begin position="19"/>
        <end position="499"/>
    </location>
</feature>
<protein>
    <recommendedName>
        <fullName evidence="7">Endoplasmic reticulum lectin</fullName>
    </recommendedName>
    <alternativeName>
        <fullName evidence="7">Protein OS-9 homolog</fullName>
    </alternativeName>
</protein>
<evidence type="ECO:0000256" key="9">
    <source>
        <dbReference type="SAM" id="SignalP"/>
    </source>
</evidence>
<dbReference type="Gene3D" id="2.70.130.10">
    <property type="entry name" value="Mannose-6-phosphate receptor binding domain"/>
    <property type="match status" value="1"/>
</dbReference>
<evidence type="ECO:0000256" key="8">
    <source>
        <dbReference type="SAM" id="MobiDB-lite"/>
    </source>
</evidence>
<keyword evidence="12" id="KW-1185">Reference proteome</keyword>
<dbReference type="GO" id="GO:0030968">
    <property type="term" value="P:endoplasmic reticulum unfolded protein response"/>
    <property type="evidence" value="ECO:0007669"/>
    <property type="project" value="UniProtKB-UniRule"/>
</dbReference>
<dbReference type="InterPro" id="IPR044865">
    <property type="entry name" value="MRH_dom"/>
</dbReference>
<dbReference type="Proteomes" id="UP000503462">
    <property type="component" value="Chromosome 2"/>
</dbReference>
<keyword evidence="5 7" id="KW-0256">Endoplasmic reticulum</keyword>
<organism evidence="11 12">
    <name type="scientific">Peltaster fructicola</name>
    <dbReference type="NCBI Taxonomy" id="286661"/>
    <lineage>
        <taxon>Eukaryota</taxon>
        <taxon>Fungi</taxon>
        <taxon>Dikarya</taxon>
        <taxon>Ascomycota</taxon>
        <taxon>Pezizomycotina</taxon>
        <taxon>Dothideomycetes</taxon>
        <taxon>Dothideomycetes incertae sedis</taxon>
        <taxon>Peltaster</taxon>
    </lineage>
</organism>
<evidence type="ECO:0000259" key="10">
    <source>
        <dbReference type="PROSITE" id="PS51914"/>
    </source>
</evidence>
<dbReference type="GO" id="GO:0030970">
    <property type="term" value="P:retrograde protein transport, ER to cytosol"/>
    <property type="evidence" value="ECO:0007669"/>
    <property type="project" value="TreeGrafter"/>
</dbReference>
<feature type="signal peptide" evidence="9">
    <location>
        <begin position="1"/>
        <end position="18"/>
    </location>
</feature>
<dbReference type="SUPFAM" id="SSF50911">
    <property type="entry name" value="Mannose 6-phosphate receptor domain"/>
    <property type="match status" value="1"/>
</dbReference>
<dbReference type="GO" id="GO:0030246">
    <property type="term" value="F:carbohydrate binding"/>
    <property type="evidence" value="ECO:0007669"/>
    <property type="project" value="UniProtKB-UniRule"/>
</dbReference>
<comment type="subcellular location">
    <subcellularLocation>
        <location evidence="1 7">Endoplasmic reticulum membrane</location>
        <topology evidence="1 7">Peripheral membrane protein</topology>
        <orientation evidence="1 7">Lumenal side</orientation>
    </subcellularLocation>
</comment>
<dbReference type="GO" id="GO:0005789">
    <property type="term" value="C:endoplasmic reticulum membrane"/>
    <property type="evidence" value="ECO:0007669"/>
    <property type="project" value="UniProtKB-SubCell"/>
</dbReference>
<comment type="similarity">
    <text evidence="2 7">Belongs to the OS-9 family.</text>
</comment>
<evidence type="ECO:0000256" key="1">
    <source>
        <dbReference type="ARBA" id="ARBA00004367"/>
    </source>
</evidence>
<dbReference type="GO" id="GO:0005788">
    <property type="term" value="C:endoplasmic reticulum lumen"/>
    <property type="evidence" value="ECO:0007669"/>
    <property type="project" value="UniProtKB-UniRule"/>
</dbReference>
<dbReference type="AlphaFoldDB" id="A0A6H0XUS7"/>
<dbReference type="Pfam" id="PF07915">
    <property type="entry name" value="PRKCSH"/>
    <property type="match status" value="1"/>
</dbReference>
<feature type="region of interest" description="Disordered" evidence="8">
    <location>
        <begin position="438"/>
        <end position="499"/>
    </location>
</feature>
<evidence type="ECO:0000313" key="12">
    <source>
        <dbReference type="Proteomes" id="UP000503462"/>
    </source>
</evidence>
<dbReference type="EMBL" id="CP051140">
    <property type="protein sequence ID" value="QIW98199.1"/>
    <property type="molecule type" value="Genomic_DNA"/>
</dbReference>
<evidence type="ECO:0000313" key="11">
    <source>
        <dbReference type="EMBL" id="QIW98199.1"/>
    </source>
</evidence>
<dbReference type="InterPro" id="IPR009011">
    <property type="entry name" value="Man6P_isomerase_rcpt-bd_dom_sf"/>
</dbReference>
<keyword evidence="4 7" id="KW-0430">Lectin</keyword>
<dbReference type="PANTHER" id="PTHR15414:SF0">
    <property type="entry name" value="ENDOPLASMIC RETICULUM LECTIN 1"/>
    <property type="match status" value="1"/>
</dbReference>
<keyword evidence="7" id="KW-0472">Membrane</keyword>